<feature type="transmembrane region" description="Helical" evidence="1">
    <location>
        <begin position="63"/>
        <end position="81"/>
    </location>
</feature>
<feature type="transmembrane region" description="Helical" evidence="1">
    <location>
        <begin position="252"/>
        <end position="274"/>
    </location>
</feature>
<feature type="transmembrane region" description="Helical" evidence="1">
    <location>
        <begin position="142"/>
        <end position="158"/>
    </location>
</feature>
<dbReference type="EMBL" id="PCVY01000028">
    <property type="protein sequence ID" value="PIQ86833.1"/>
    <property type="molecule type" value="Genomic_DNA"/>
</dbReference>
<dbReference type="Pfam" id="PF13231">
    <property type="entry name" value="PMT_2"/>
    <property type="match status" value="1"/>
</dbReference>
<keyword evidence="1" id="KW-0812">Transmembrane</keyword>
<gene>
    <name evidence="3" type="ORF">COV74_03105</name>
</gene>
<name>A0A2H0LQW2_9BACT</name>
<keyword evidence="1" id="KW-0472">Membrane</keyword>
<feature type="transmembrane region" description="Helical" evidence="1">
    <location>
        <begin position="165"/>
        <end position="181"/>
    </location>
</feature>
<feature type="transmembrane region" description="Helical" evidence="1">
    <location>
        <begin position="210"/>
        <end position="232"/>
    </location>
</feature>
<dbReference type="InterPro" id="IPR038731">
    <property type="entry name" value="RgtA/B/C-like"/>
</dbReference>
<dbReference type="AlphaFoldDB" id="A0A2H0LQW2"/>
<evidence type="ECO:0000256" key="1">
    <source>
        <dbReference type="SAM" id="Phobius"/>
    </source>
</evidence>
<sequence>MPNTSPPTVKKELYGWIGVTVFLLVNAWFLNFNAFRGFNFFDFGCFMDATWRIMHGQKPYTDFIFFVGPVHLYMCAIFYLLFGFGKWAVLVHLVAVSSALVALTYRVARKYLSIPLAVLTSVLTGIAFYWPVSHPWYDQSAHFWGLLAFYAYLFWYPFERNRQAFWVGVLSGSAVIISLMTKTNVGTTYIPLIFFMFLISPNFQRTVPGFFVGAFSALIVLLVCLGNPAAFYNQTFQTFSIPSQTIQRFLPFVYIPTYLLNEYWVGLLVMLYAIRSHWKKVFRLLILSLGVYALAIFTTVTGSMKTTANIPLWGPFMMLVFIAVAQVRPHLTTTRRQIENSICTGLLVILSFLLICNGALRGFALEAWTYGNIDPFGTYPMKTKQLKGWLANQRTGEAVDHLVAYLDEYASKDDSLLVLTDLQILYLLTHHQSYKGIPFNFADGKVPSPGPQTEQVRRYILSHPPDWVVTHRNPLYQSLVSKIVLHLGLQEFLEKDYASITWLNDYILLKKIKDSF</sequence>
<evidence type="ECO:0000259" key="2">
    <source>
        <dbReference type="Pfam" id="PF13231"/>
    </source>
</evidence>
<feature type="transmembrane region" description="Helical" evidence="1">
    <location>
        <begin position="187"/>
        <end position="203"/>
    </location>
</feature>
<feature type="transmembrane region" description="Helical" evidence="1">
    <location>
        <begin position="341"/>
        <end position="360"/>
    </location>
</feature>
<feature type="transmembrane region" description="Helical" evidence="1">
    <location>
        <begin position="13"/>
        <end position="32"/>
    </location>
</feature>
<feature type="transmembrane region" description="Helical" evidence="1">
    <location>
        <begin position="281"/>
        <end position="300"/>
    </location>
</feature>
<feature type="transmembrane region" description="Helical" evidence="1">
    <location>
        <begin position="87"/>
        <end position="105"/>
    </location>
</feature>
<dbReference type="Proteomes" id="UP000230859">
    <property type="component" value="Unassembled WGS sequence"/>
</dbReference>
<comment type="caution">
    <text evidence="3">The sequence shown here is derived from an EMBL/GenBank/DDBJ whole genome shotgun (WGS) entry which is preliminary data.</text>
</comment>
<proteinExistence type="predicted"/>
<protein>
    <recommendedName>
        <fullName evidence="2">Glycosyltransferase RgtA/B/C/D-like domain-containing protein</fullName>
    </recommendedName>
</protein>
<feature type="transmembrane region" description="Helical" evidence="1">
    <location>
        <begin position="112"/>
        <end position="130"/>
    </location>
</feature>
<keyword evidence="1" id="KW-1133">Transmembrane helix</keyword>
<evidence type="ECO:0000313" key="3">
    <source>
        <dbReference type="EMBL" id="PIQ86833.1"/>
    </source>
</evidence>
<feature type="transmembrane region" description="Helical" evidence="1">
    <location>
        <begin position="312"/>
        <end position="329"/>
    </location>
</feature>
<accession>A0A2H0LQW2</accession>
<organism evidence="3 4">
    <name type="scientific">Candidatus Abzuiibacterium crystallinum</name>
    <dbReference type="NCBI Taxonomy" id="1974748"/>
    <lineage>
        <taxon>Bacteria</taxon>
        <taxon>Pseudomonadati</taxon>
        <taxon>Candidatus Omnitrophota</taxon>
        <taxon>Candidatus Abzuiibacterium</taxon>
    </lineage>
</organism>
<evidence type="ECO:0000313" key="4">
    <source>
        <dbReference type="Proteomes" id="UP000230859"/>
    </source>
</evidence>
<reference evidence="3 4" key="1">
    <citation type="submission" date="2017-09" db="EMBL/GenBank/DDBJ databases">
        <title>Depth-based differentiation of microbial function through sediment-hosted aquifers and enrichment of novel symbionts in the deep terrestrial subsurface.</title>
        <authorList>
            <person name="Probst A.J."/>
            <person name="Ladd B."/>
            <person name="Jarett J.K."/>
            <person name="Geller-Mcgrath D.E."/>
            <person name="Sieber C.M."/>
            <person name="Emerson J.B."/>
            <person name="Anantharaman K."/>
            <person name="Thomas B.C."/>
            <person name="Malmstrom R."/>
            <person name="Stieglmeier M."/>
            <person name="Klingl A."/>
            <person name="Woyke T."/>
            <person name="Ryan C.M."/>
            <person name="Banfield J.F."/>
        </authorList>
    </citation>
    <scope>NUCLEOTIDE SEQUENCE [LARGE SCALE GENOMIC DNA]</scope>
    <source>
        <strain evidence="3">CG11_big_fil_rev_8_21_14_0_20_45_26</strain>
    </source>
</reference>
<feature type="domain" description="Glycosyltransferase RgtA/B/C/D-like" evidence="2">
    <location>
        <begin position="68"/>
        <end position="223"/>
    </location>
</feature>